<reference evidence="6" key="2">
    <citation type="submission" date="2023-01" db="EMBL/GenBank/DDBJ databases">
        <authorList>
            <person name="Sun Q."/>
            <person name="Evtushenko L."/>
        </authorList>
    </citation>
    <scope>NUCLEOTIDE SEQUENCE</scope>
    <source>
        <strain evidence="6">VKM Ac-2007</strain>
    </source>
</reference>
<dbReference type="InterPro" id="IPR011075">
    <property type="entry name" value="TetR_C"/>
</dbReference>
<proteinExistence type="predicted"/>
<evidence type="ECO:0000313" key="7">
    <source>
        <dbReference type="Proteomes" id="UP001143474"/>
    </source>
</evidence>
<dbReference type="InterPro" id="IPR009057">
    <property type="entry name" value="Homeodomain-like_sf"/>
</dbReference>
<reference evidence="6" key="1">
    <citation type="journal article" date="2014" name="Int. J. Syst. Evol. Microbiol.">
        <title>Complete genome sequence of Corynebacterium casei LMG S-19264T (=DSM 44701T), isolated from a smear-ripened cheese.</title>
        <authorList>
            <consortium name="US DOE Joint Genome Institute (JGI-PGF)"/>
            <person name="Walter F."/>
            <person name="Albersmeier A."/>
            <person name="Kalinowski J."/>
            <person name="Ruckert C."/>
        </authorList>
    </citation>
    <scope>NUCLEOTIDE SEQUENCE</scope>
    <source>
        <strain evidence="6">VKM Ac-2007</strain>
    </source>
</reference>
<dbReference type="EMBL" id="BSEV01000052">
    <property type="protein sequence ID" value="GLK15428.1"/>
    <property type="molecule type" value="Genomic_DNA"/>
</dbReference>
<keyword evidence="2 4" id="KW-0238">DNA-binding</keyword>
<name>A0A9W6ICY6_9ACTN</name>
<evidence type="ECO:0000256" key="4">
    <source>
        <dbReference type="PROSITE-ProRule" id="PRU00335"/>
    </source>
</evidence>
<evidence type="ECO:0000256" key="1">
    <source>
        <dbReference type="ARBA" id="ARBA00023015"/>
    </source>
</evidence>
<feature type="DNA-binding region" description="H-T-H motif" evidence="4">
    <location>
        <begin position="35"/>
        <end position="54"/>
    </location>
</feature>
<dbReference type="SUPFAM" id="SSF48498">
    <property type="entry name" value="Tetracyclin repressor-like, C-terminal domain"/>
    <property type="match status" value="1"/>
</dbReference>
<dbReference type="Gene3D" id="1.10.10.60">
    <property type="entry name" value="Homeodomain-like"/>
    <property type="match status" value="1"/>
</dbReference>
<dbReference type="InterPro" id="IPR036271">
    <property type="entry name" value="Tet_transcr_reg_TetR-rel_C_sf"/>
</dbReference>
<feature type="domain" description="HTH tetR-type" evidence="5">
    <location>
        <begin position="12"/>
        <end position="72"/>
    </location>
</feature>
<evidence type="ECO:0000256" key="3">
    <source>
        <dbReference type="ARBA" id="ARBA00023163"/>
    </source>
</evidence>
<keyword evidence="7" id="KW-1185">Reference proteome</keyword>
<comment type="caution">
    <text evidence="6">The sequence shown here is derived from an EMBL/GenBank/DDBJ whole genome shotgun (WGS) entry which is preliminary data.</text>
</comment>
<evidence type="ECO:0000259" key="5">
    <source>
        <dbReference type="PROSITE" id="PS50977"/>
    </source>
</evidence>
<dbReference type="GO" id="GO:0000976">
    <property type="term" value="F:transcription cis-regulatory region binding"/>
    <property type="evidence" value="ECO:0007669"/>
    <property type="project" value="TreeGrafter"/>
</dbReference>
<dbReference type="SUPFAM" id="SSF46689">
    <property type="entry name" value="Homeodomain-like"/>
    <property type="match status" value="1"/>
</dbReference>
<dbReference type="PANTHER" id="PTHR30055">
    <property type="entry name" value="HTH-TYPE TRANSCRIPTIONAL REGULATOR RUTR"/>
    <property type="match status" value="1"/>
</dbReference>
<organism evidence="6 7">
    <name type="scientific">Streptosporangium carneum</name>
    <dbReference type="NCBI Taxonomy" id="47481"/>
    <lineage>
        <taxon>Bacteria</taxon>
        <taxon>Bacillati</taxon>
        <taxon>Actinomycetota</taxon>
        <taxon>Actinomycetes</taxon>
        <taxon>Streptosporangiales</taxon>
        <taxon>Streptosporangiaceae</taxon>
        <taxon>Streptosporangium</taxon>
    </lineage>
</organism>
<dbReference type="RefSeq" id="WP_271223643.1">
    <property type="nucleotide sequence ID" value="NZ_BAAAVD010000084.1"/>
</dbReference>
<gene>
    <name evidence="6" type="ORF">GCM10017600_88410</name>
</gene>
<dbReference type="InterPro" id="IPR001647">
    <property type="entry name" value="HTH_TetR"/>
</dbReference>
<dbReference type="Gene3D" id="1.10.357.10">
    <property type="entry name" value="Tetracycline Repressor, domain 2"/>
    <property type="match status" value="1"/>
</dbReference>
<accession>A0A9W6ICY6</accession>
<dbReference type="AlphaFoldDB" id="A0A9W6ICY6"/>
<protein>
    <submittedName>
        <fullName evidence="6">TetR family transcriptional regulator</fullName>
    </submittedName>
</protein>
<dbReference type="PANTHER" id="PTHR30055:SF148">
    <property type="entry name" value="TETR-FAMILY TRANSCRIPTIONAL REGULATOR"/>
    <property type="match status" value="1"/>
</dbReference>
<keyword evidence="3" id="KW-0804">Transcription</keyword>
<dbReference type="Proteomes" id="UP001143474">
    <property type="component" value="Unassembled WGS sequence"/>
</dbReference>
<dbReference type="InterPro" id="IPR050109">
    <property type="entry name" value="HTH-type_TetR-like_transc_reg"/>
</dbReference>
<evidence type="ECO:0000256" key="2">
    <source>
        <dbReference type="ARBA" id="ARBA00023125"/>
    </source>
</evidence>
<keyword evidence="1" id="KW-0805">Transcription regulation</keyword>
<sequence length="187" mass="20517">MQPVRRPGGRTARVRTAVHEAVLDLLREESWDDLSIALVAERSGVHQATIYRRWGTLSGLIDDMVNEQLSQGSPVPDTGTLRGDLEAYALKVADDVASPMGALYVRAAMVGSRGSEGEVYLMNRGLRLQAMLDRAAERGERPPTLLELMEVVIAPLYYHAIFFGRPVGPDHARTLVDRLLSLRGSPG</sequence>
<dbReference type="Pfam" id="PF16859">
    <property type="entry name" value="TetR_C_11"/>
    <property type="match status" value="1"/>
</dbReference>
<evidence type="ECO:0000313" key="6">
    <source>
        <dbReference type="EMBL" id="GLK15428.1"/>
    </source>
</evidence>
<dbReference type="PROSITE" id="PS50977">
    <property type="entry name" value="HTH_TETR_2"/>
    <property type="match status" value="1"/>
</dbReference>
<dbReference type="GO" id="GO:0003700">
    <property type="term" value="F:DNA-binding transcription factor activity"/>
    <property type="evidence" value="ECO:0007669"/>
    <property type="project" value="TreeGrafter"/>
</dbReference>